<accession>A0A290WW74</accession>
<organism evidence="2 3">
    <name type="scientific">Janthinobacterium svalbardensis</name>
    <dbReference type="NCBI Taxonomy" id="368607"/>
    <lineage>
        <taxon>Bacteria</taxon>
        <taxon>Pseudomonadati</taxon>
        <taxon>Pseudomonadota</taxon>
        <taxon>Betaproteobacteria</taxon>
        <taxon>Burkholderiales</taxon>
        <taxon>Oxalobacteraceae</taxon>
        <taxon>Janthinobacterium</taxon>
    </lineage>
</organism>
<protein>
    <submittedName>
        <fullName evidence="2">Type VI secretion system protein TssA</fullName>
    </submittedName>
</protein>
<gene>
    <name evidence="2" type="ORF">CNX70_13820</name>
</gene>
<sequence length="348" mass="37017">MFLAEQLLLPISNEQPAGVDLAFSPELDAITLARKFDDPTLDQGEWVADLKEADWDFVVRSCAGLLAGSSKDLRLAVWLTEAGTKRHHLRGMAEGLLVLAGLCEKFWERGLFPEAEDGDQEQRIGNLSWILSRIPALLREVPVTGGPGGAFSSIDFEMARRQAGSGDSARQHEGVKLSDMEAARRNNSAAFCASFAVDAQDCLEALRKLERVVDARLGNDSPAFSTAREAVEAMLRVMPASAGVAPAVPAVATGGVAIAACATAPAMPALSAGPPGAIATRAQAIEQLRAVAQFFRRSEPHSPVSYFADKAANAADQDLHSWLRSVVKDAGSLAHIEELLGVQPPENG</sequence>
<dbReference type="KEGG" id="jsv:CNX70_13820"/>
<evidence type="ECO:0000313" key="3">
    <source>
        <dbReference type="Proteomes" id="UP000218437"/>
    </source>
</evidence>
<dbReference type="PANTHER" id="PTHR37951:SF1">
    <property type="entry name" value="TYPE VI SECRETION SYSTEM COMPONENT TSSA1"/>
    <property type="match status" value="1"/>
</dbReference>
<evidence type="ECO:0000313" key="2">
    <source>
        <dbReference type="EMBL" id="ATD61123.1"/>
    </source>
</evidence>
<dbReference type="PANTHER" id="PTHR37951">
    <property type="entry name" value="CYTOPLASMIC PROTEIN-RELATED"/>
    <property type="match status" value="1"/>
</dbReference>
<proteinExistence type="predicted"/>
<dbReference type="Proteomes" id="UP000218437">
    <property type="component" value="Chromosome"/>
</dbReference>
<evidence type="ECO:0000259" key="1">
    <source>
        <dbReference type="Pfam" id="PF06812"/>
    </source>
</evidence>
<name>A0A290WW74_9BURK</name>
<dbReference type="RefSeq" id="WP_096235148.1">
    <property type="nucleotide sequence ID" value="NZ_CP023422.1"/>
</dbReference>
<keyword evidence="3" id="KW-1185">Reference proteome</keyword>
<dbReference type="InterPro" id="IPR010657">
    <property type="entry name" value="ImpA_N"/>
</dbReference>
<dbReference type="AlphaFoldDB" id="A0A290WW74"/>
<reference evidence="2 3" key="1">
    <citation type="submission" date="2017-09" db="EMBL/GenBank/DDBJ databases">
        <title>Complete genome sequence of Janthinobacterium svalbardensis PAMC 27463.</title>
        <authorList>
            <person name="Cho Y.-J."/>
            <person name="Cho A."/>
            <person name="Kim O.-S."/>
            <person name="Lee J.-I."/>
        </authorList>
    </citation>
    <scope>NUCLEOTIDE SEQUENCE [LARGE SCALE GENOMIC DNA]</scope>
    <source>
        <strain evidence="2 3">PAMC 27463</strain>
    </source>
</reference>
<feature type="domain" description="ImpA N-terminal" evidence="1">
    <location>
        <begin position="9"/>
        <end position="131"/>
    </location>
</feature>
<dbReference type="EMBL" id="CP023422">
    <property type="protein sequence ID" value="ATD61123.1"/>
    <property type="molecule type" value="Genomic_DNA"/>
</dbReference>
<dbReference type="NCBIfam" id="TIGR03363">
    <property type="entry name" value="VI_chp_8"/>
    <property type="match status" value="1"/>
</dbReference>
<dbReference type="InterPro" id="IPR017740">
    <property type="entry name" value="TssA-like"/>
</dbReference>
<dbReference type="Pfam" id="PF06812">
    <property type="entry name" value="ImpA_N"/>
    <property type="match status" value="1"/>
</dbReference>